<evidence type="ECO:0000313" key="1">
    <source>
        <dbReference type="EMBL" id="QHS92055.1"/>
    </source>
</evidence>
<dbReference type="EMBL" id="MN739167">
    <property type="protein sequence ID" value="QHS92055.1"/>
    <property type="molecule type" value="Genomic_DNA"/>
</dbReference>
<proteinExistence type="predicted"/>
<protein>
    <submittedName>
        <fullName evidence="1">Uncharacterized protein</fullName>
    </submittedName>
</protein>
<sequence>MSVVSATRIGKTLSVDNEYYIPIGNLTGLIFALNSTTNQLSTASWANFGSRYLSSVNAAGQGLLKDMGRPYVSAGRTFRRVQLVVPQSTGTVSTNGVNGQTGTTPTQDFLTGYIEVGFPETSASLPTPVAKWGR</sequence>
<accession>A0A6C0BI79</accession>
<name>A0A6C0BI79_9ZZZZ</name>
<dbReference type="AlphaFoldDB" id="A0A6C0BI79"/>
<reference evidence="1" key="1">
    <citation type="journal article" date="2020" name="Nature">
        <title>Giant virus diversity and host interactions through global metagenomics.</title>
        <authorList>
            <person name="Schulz F."/>
            <person name="Roux S."/>
            <person name="Paez-Espino D."/>
            <person name="Jungbluth S."/>
            <person name="Walsh D.A."/>
            <person name="Denef V.J."/>
            <person name="McMahon K.D."/>
            <person name="Konstantinidis K.T."/>
            <person name="Eloe-Fadrosh E.A."/>
            <person name="Kyrpides N.C."/>
            <person name="Woyke T."/>
        </authorList>
    </citation>
    <scope>NUCLEOTIDE SEQUENCE</scope>
    <source>
        <strain evidence="1">GVMAG-M-3300013285-6</strain>
    </source>
</reference>
<organism evidence="1">
    <name type="scientific">viral metagenome</name>
    <dbReference type="NCBI Taxonomy" id="1070528"/>
    <lineage>
        <taxon>unclassified sequences</taxon>
        <taxon>metagenomes</taxon>
        <taxon>organismal metagenomes</taxon>
    </lineage>
</organism>